<proteinExistence type="predicted"/>
<name>A0ABN8QG27_9CNID</name>
<reference evidence="1 2" key="1">
    <citation type="submission" date="2022-05" db="EMBL/GenBank/DDBJ databases">
        <authorList>
            <consortium name="Genoscope - CEA"/>
            <person name="William W."/>
        </authorList>
    </citation>
    <scope>NUCLEOTIDE SEQUENCE [LARGE SCALE GENOMIC DNA]</scope>
</reference>
<organism evidence="1 2">
    <name type="scientific">Porites evermanni</name>
    <dbReference type="NCBI Taxonomy" id="104178"/>
    <lineage>
        <taxon>Eukaryota</taxon>
        <taxon>Metazoa</taxon>
        <taxon>Cnidaria</taxon>
        <taxon>Anthozoa</taxon>
        <taxon>Hexacorallia</taxon>
        <taxon>Scleractinia</taxon>
        <taxon>Fungiina</taxon>
        <taxon>Poritidae</taxon>
        <taxon>Porites</taxon>
    </lineage>
</organism>
<gene>
    <name evidence="1" type="ORF">PEVE_00004023</name>
</gene>
<accession>A0ABN8QG27</accession>
<protein>
    <submittedName>
        <fullName evidence="1">Uncharacterized protein</fullName>
    </submittedName>
</protein>
<comment type="caution">
    <text evidence="1">The sequence shown here is derived from an EMBL/GenBank/DDBJ whole genome shotgun (WGS) entry which is preliminary data.</text>
</comment>
<evidence type="ECO:0000313" key="1">
    <source>
        <dbReference type="EMBL" id="CAH3161640.1"/>
    </source>
</evidence>
<evidence type="ECO:0000313" key="2">
    <source>
        <dbReference type="Proteomes" id="UP001159427"/>
    </source>
</evidence>
<keyword evidence="2" id="KW-1185">Reference proteome</keyword>
<dbReference type="Proteomes" id="UP001159427">
    <property type="component" value="Unassembled WGS sequence"/>
</dbReference>
<sequence>CRVPLFSKVEVGIKAANCASASIKISEDLGFLDLGRIDQDYIKDPDLREILADTKLDINKAEVFEDKKLRLITSVIYSERFEIKGKIKSERIRPILNFIDLIQFHLICQMLAAFLGLNPKESYLSLEKERENFCLVFIYSIKRASEIRTFLVTVVQRRLRNVQKSVMHVQITTSPLYSLYTLDSFTSEDSAKLEDIKKAVLMPIKNREERKERVKKYLQWFVEALTTGKKSLSLDEPLTDEDCQFLRSIFVPAFKNRSILSLPKNFDEEKIQGYAIVLKIISDLSEESWDEIEKAWAEEVEHLEDNK</sequence>
<dbReference type="EMBL" id="CALNXI010001244">
    <property type="protein sequence ID" value="CAH3161640.1"/>
    <property type="molecule type" value="Genomic_DNA"/>
</dbReference>
<feature type="non-terminal residue" evidence="1">
    <location>
        <position position="1"/>
    </location>
</feature>